<name>A0AAV5AZ60_9ACTN</name>
<dbReference type="Pfam" id="PF00584">
    <property type="entry name" value="SecE"/>
    <property type="match status" value="1"/>
</dbReference>
<evidence type="ECO:0000256" key="5">
    <source>
        <dbReference type="ARBA" id="ARBA00022927"/>
    </source>
</evidence>
<comment type="subunit">
    <text evidence="9">Component of the Sec protein translocase complex. Heterotrimer consisting of SecY, SecE and SecG subunits. The heterotrimers can form oligomers, although 1 heterotrimer is thought to be able to translocate proteins. Interacts with the ribosome. Interacts with SecDF, and other proteins may be involved. Interacts with SecA.</text>
</comment>
<keyword evidence="2 9" id="KW-0813">Transport</keyword>
<feature type="compositionally biased region" description="Basic residues" evidence="10">
    <location>
        <begin position="11"/>
        <end position="20"/>
    </location>
</feature>
<sequence>MEDMSPMAKKDRNKRAARKARQAERQRNEAQAQIMAEKAPEKAPAKSEGSKAPAKAAKSGKPGLIKRATSYFGEVRSEMRRVVWPSREDLKNYTVAVVAILVVFGVAIWLIDSGVVAALIGYSGLRG</sequence>
<accession>A0AAV5AZ60</accession>
<keyword evidence="3 9" id="KW-1003">Cell membrane</keyword>
<keyword evidence="12" id="KW-1185">Reference proteome</keyword>
<keyword evidence="4 9" id="KW-0812">Transmembrane</keyword>
<feature type="transmembrane region" description="Helical" evidence="9">
    <location>
        <begin position="95"/>
        <end position="122"/>
    </location>
</feature>
<evidence type="ECO:0000256" key="2">
    <source>
        <dbReference type="ARBA" id="ARBA00022448"/>
    </source>
</evidence>
<feature type="region of interest" description="Disordered" evidence="10">
    <location>
        <begin position="1"/>
        <end position="62"/>
    </location>
</feature>
<dbReference type="GO" id="GO:0043952">
    <property type="term" value="P:protein transport by the Sec complex"/>
    <property type="evidence" value="ECO:0007669"/>
    <property type="project" value="UniProtKB-UniRule"/>
</dbReference>
<dbReference type="Gene3D" id="1.20.5.1030">
    <property type="entry name" value="Preprotein translocase secy subunit"/>
    <property type="match status" value="1"/>
</dbReference>
<dbReference type="EMBL" id="BQKC01000001">
    <property type="protein sequence ID" value="GJM54799.1"/>
    <property type="molecule type" value="Genomic_DNA"/>
</dbReference>
<evidence type="ECO:0000256" key="10">
    <source>
        <dbReference type="SAM" id="MobiDB-lite"/>
    </source>
</evidence>
<keyword evidence="7 9" id="KW-0811">Translocation</keyword>
<feature type="compositionally biased region" description="Basic and acidic residues" evidence="10">
    <location>
        <begin position="38"/>
        <end position="49"/>
    </location>
</feature>
<evidence type="ECO:0000256" key="6">
    <source>
        <dbReference type="ARBA" id="ARBA00022989"/>
    </source>
</evidence>
<dbReference type="PRINTS" id="PR01650">
    <property type="entry name" value="SECETRNLCASE"/>
</dbReference>
<keyword evidence="6 9" id="KW-1133">Transmembrane helix</keyword>
<evidence type="ECO:0000256" key="4">
    <source>
        <dbReference type="ARBA" id="ARBA00022692"/>
    </source>
</evidence>
<evidence type="ECO:0000256" key="7">
    <source>
        <dbReference type="ARBA" id="ARBA00023010"/>
    </source>
</evidence>
<dbReference type="GO" id="GO:0005886">
    <property type="term" value="C:plasma membrane"/>
    <property type="evidence" value="ECO:0007669"/>
    <property type="project" value="UniProtKB-SubCell"/>
</dbReference>
<dbReference type="GO" id="GO:0008320">
    <property type="term" value="F:protein transmembrane transporter activity"/>
    <property type="evidence" value="ECO:0007669"/>
    <property type="project" value="UniProtKB-UniRule"/>
</dbReference>
<organism evidence="11 12">
    <name type="scientific">Granulimonas faecalis</name>
    <dbReference type="NCBI Taxonomy" id="2894155"/>
    <lineage>
        <taxon>Bacteria</taxon>
        <taxon>Bacillati</taxon>
        <taxon>Actinomycetota</taxon>
        <taxon>Coriobacteriia</taxon>
        <taxon>Coriobacteriales</taxon>
        <taxon>Kribbibacteriaceae</taxon>
        <taxon>Granulimonas</taxon>
    </lineage>
</organism>
<dbReference type="GO" id="GO:0065002">
    <property type="term" value="P:intracellular protein transmembrane transport"/>
    <property type="evidence" value="ECO:0007669"/>
    <property type="project" value="UniProtKB-UniRule"/>
</dbReference>
<comment type="function">
    <text evidence="9">Essential subunit of the Sec protein translocation channel SecYEG. Clamps together the 2 halves of SecY. May contact the channel plug during translocation.</text>
</comment>
<dbReference type="GO" id="GO:0006605">
    <property type="term" value="P:protein targeting"/>
    <property type="evidence" value="ECO:0007669"/>
    <property type="project" value="UniProtKB-UniRule"/>
</dbReference>
<dbReference type="NCBIfam" id="TIGR00964">
    <property type="entry name" value="secE_bact"/>
    <property type="match status" value="1"/>
</dbReference>
<dbReference type="PANTHER" id="PTHR33910">
    <property type="entry name" value="PROTEIN TRANSLOCASE SUBUNIT SECE"/>
    <property type="match status" value="1"/>
</dbReference>
<dbReference type="GO" id="GO:0009306">
    <property type="term" value="P:protein secretion"/>
    <property type="evidence" value="ECO:0007669"/>
    <property type="project" value="UniProtKB-UniRule"/>
</dbReference>
<evidence type="ECO:0000256" key="1">
    <source>
        <dbReference type="ARBA" id="ARBA00004370"/>
    </source>
</evidence>
<dbReference type="AlphaFoldDB" id="A0AAV5AZ60"/>
<reference evidence="11" key="1">
    <citation type="journal article" date="2022" name="Int. J. Syst. Evol. Microbiol.">
        <title>Granulimonas faecalis gen. nov., sp. nov., and Leptogranulimonas caecicola gen. nov., sp. nov., novel lactate-producing Atopobiaceae bacteria isolated from mouse intestines, and an emended description of the family Atopobiaceae.</title>
        <authorList>
            <person name="Morinaga K."/>
            <person name="Kusada H."/>
            <person name="Sakamoto S."/>
            <person name="Murakami T."/>
            <person name="Toyoda A."/>
            <person name="Mori H."/>
            <person name="Meng X.Y."/>
            <person name="Takashino M."/>
            <person name="Murotomi K."/>
            <person name="Tamaki H."/>
        </authorList>
    </citation>
    <scope>NUCLEOTIDE SEQUENCE</scope>
    <source>
        <strain evidence="11">OPF53</strain>
    </source>
</reference>
<evidence type="ECO:0000256" key="9">
    <source>
        <dbReference type="HAMAP-Rule" id="MF_00422"/>
    </source>
</evidence>
<evidence type="ECO:0000313" key="12">
    <source>
        <dbReference type="Proteomes" id="UP001055025"/>
    </source>
</evidence>
<dbReference type="HAMAP" id="MF_00422">
    <property type="entry name" value="SecE"/>
    <property type="match status" value="1"/>
</dbReference>
<dbReference type="InterPro" id="IPR038379">
    <property type="entry name" value="SecE_sf"/>
</dbReference>
<protein>
    <recommendedName>
        <fullName evidence="9">Protein translocase subunit SecE</fullName>
    </recommendedName>
</protein>
<evidence type="ECO:0000313" key="11">
    <source>
        <dbReference type="EMBL" id="GJM54799.1"/>
    </source>
</evidence>
<proteinExistence type="inferred from homology"/>
<dbReference type="InterPro" id="IPR005807">
    <property type="entry name" value="SecE_bac"/>
</dbReference>
<dbReference type="PANTHER" id="PTHR33910:SF1">
    <property type="entry name" value="PROTEIN TRANSLOCASE SUBUNIT SECE"/>
    <property type="match status" value="1"/>
</dbReference>
<gene>
    <name evidence="9" type="primary">secE</name>
    <name evidence="11" type="ORF">ATOP_04540</name>
</gene>
<keyword evidence="8 9" id="KW-0472">Membrane</keyword>
<comment type="subcellular location">
    <subcellularLocation>
        <location evidence="9">Cell membrane</location>
        <topology evidence="9">Single-pass membrane protein</topology>
    </subcellularLocation>
    <subcellularLocation>
        <location evidence="1">Membrane</location>
    </subcellularLocation>
</comment>
<feature type="compositionally biased region" description="Low complexity" evidence="10">
    <location>
        <begin position="50"/>
        <end position="62"/>
    </location>
</feature>
<comment type="caution">
    <text evidence="11">The sequence shown here is derived from an EMBL/GenBank/DDBJ whole genome shotgun (WGS) entry which is preliminary data.</text>
</comment>
<comment type="similarity">
    <text evidence="9">Belongs to the SecE/SEC61-gamma family.</text>
</comment>
<evidence type="ECO:0000256" key="3">
    <source>
        <dbReference type="ARBA" id="ARBA00022475"/>
    </source>
</evidence>
<dbReference type="Proteomes" id="UP001055025">
    <property type="component" value="Unassembled WGS sequence"/>
</dbReference>
<evidence type="ECO:0000256" key="8">
    <source>
        <dbReference type="ARBA" id="ARBA00023136"/>
    </source>
</evidence>
<keyword evidence="5 9" id="KW-0653">Protein transport</keyword>
<dbReference type="InterPro" id="IPR001901">
    <property type="entry name" value="Translocase_SecE/Sec61-g"/>
</dbReference>